<sequence>MMLSDTESYFTDDTDTVRPSSIACWPIISKKNTNYRESIQTKDRLALTLSGDLMVSLSYQFRIGRSTAPPNTGSHHNYNGGFSINLLASVDADYKFVLVDIGSEGRP</sequence>
<accession>A0AAV4P709</accession>
<organism evidence="1 2">
    <name type="scientific">Caerostris extrusa</name>
    <name type="common">Bark spider</name>
    <name type="synonym">Caerostris bankana</name>
    <dbReference type="NCBI Taxonomy" id="172846"/>
    <lineage>
        <taxon>Eukaryota</taxon>
        <taxon>Metazoa</taxon>
        <taxon>Ecdysozoa</taxon>
        <taxon>Arthropoda</taxon>
        <taxon>Chelicerata</taxon>
        <taxon>Arachnida</taxon>
        <taxon>Araneae</taxon>
        <taxon>Araneomorphae</taxon>
        <taxon>Entelegynae</taxon>
        <taxon>Araneoidea</taxon>
        <taxon>Araneidae</taxon>
        <taxon>Caerostris</taxon>
    </lineage>
</organism>
<reference evidence="1 2" key="1">
    <citation type="submission" date="2021-06" db="EMBL/GenBank/DDBJ databases">
        <title>Caerostris extrusa draft genome.</title>
        <authorList>
            <person name="Kono N."/>
            <person name="Arakawa K."/>
        </authorList>
    </citation>
    <scope>NUCLEOTIDE SEQUENCE [LARGE SCALE GENOMIC DNA]</scope>
</reference>
<comment type="caution">
    <text evidence="1">The sequence shown here is derived from an EMBL/GenBank/DDBJ whole genome shotgun (WGS) entry which is preliminary data.</text>
</comment>
<proteinExistence type="predicted"/>
<protein>
    <submittedName>
        <fullName evidence="1">Uncharacterized protein</fullName>
    </submittedName>
</protein>
<dbReference type="AlphaFoldDB" id="A0AAV4P709"/>
<name>A0AAV4P709_CAEEX</name>
<keyword evidence="2" id="KW-1185">Reference proteome</keyword>
<gene>
    <name evidence="1" type="ORF">CEXT_593221</name>
</gene>
<evidence type="ECO:0000313" key="1">
    <source>
        <dbReference type="EMBL" id="GIX91745.1"/>
    </source>
</evidence>
<dbReference type="Proteomes" id="UP001054945">
    <property type="component" value="Unassembled WGS sequence"/>
</dbReference>
<evidence type="ECO:0000313" key="2">
    <source>
        <dbReference type="Proteomes" id="UP001054945"/>
    </source>
</evidence>
<dbReference type="EMBL" id="BPLR01004056">
    <property type="protein sequence ID" value="GIX91745.1"/>
    <property type="molecule type" value="Genomic_DNA"/>
</dbReference>